<reference evidence="2" key="2">
    <citation type="journal article" date="2021" name="PeerJ">
        <title>Extensive microbial diversity within the chicken gut microbiome revealed by metagenomics and culture.</title>
        <authorList>
            <person name="Gilroy R."/>
            <person name="Ravi A."/>
            <person name="Getino M."/>
            <person name="Pursley I."/>
            <person name="Horton D.L."/>
            <person name="Alikhan N.F."/>
            <person name="Baker D."/>
            <person name="Gharbi K."/>
            <person name="Hall N."/>
            <person name="Watson M."/>
            <person name="Adriaenssens E.M."/>
            <person name="Foster-Nyarko E."/>
            <person name="Jarju S."/>
            <person name="Secka A."/>
            <person name="Antonio M."/>
            <person name="Oren A."/>
            <person name="Chaudhuri R.R."/>
            <person name="La Ragione R."/>
            <person name="Hildebrand F."/>
            <person name="Pallen M.J."/>
        </authorList>
    </citation>
    <scope>NUCLEOTIDE SEQUENCE</scope>
    <source>
        <strain evidence="2">18911</strain>
    </source>
</reference>
<feature type="non-terminal residue" evidence="2">
    <location>
        <position position="127"/>
    </location>
</feature>
<organism evidence="2 3">
    <name type="scientific">Candidatus Stercoripulliclostridium merdigallinarum</name>
    <dbReference type="NCBI Taxonomy" id="2840951"/>
    <lineage>
        <taxon>Bacteria</taxon>
        <taxon>Bacillati</taxon>
        <taxon>Bacillota</taxon>
        <taxon>Clostridia</taxon>
        <taxon>Eubacteriales</taxon>
        <taxon>Candidatus Stercoripulliclostridium</taxon>
    </lineage>
</organism>
<gene>
    <name evidence="2" type="ORF">IAB05_01105</name>
</gene>
<reference evidence="2" key="1">
    <citation type="submission" date="2020-10" db="EMBL/GenBank/DDBJ databases">
        <authorList>
            <person name="Gilroy R."/>
        </authorList>
    </citation>
    <scope>NUCLEOTIDE SEQUENCE</scope>
    <source>
        <strain evidence="2">18911</strain>
    </source>
</reference>
<dbReference type="SUPFAM" id="SSF47789">
    <property type="entry name" value="C-terminal domain of RNA polymerase alpha subunit"/>
    <property type="match status" value="1"/>
</dbReference>
<dbReference type="AlphaFoldDB" id="A0A9D1MH59"/>
<dbReference type="EMBL" id="DVNF01000037">
    <property type="protein sequence ID" value="HIU59969.1"/>
    <property type="molecule type" value="Genomic_DNA"/>
</dbReference>
<feature type="region of interest" description="Disordered" evidence="1">
    <location>
        <begin position="82"/>
        <end position="127"/>
    </location>
</feature>
<name>A0A9D1MH59_9FIRM</name>
<protein>
    <submittedName>
        <fullName evidence="2">Uncharacterized protein</fullName>
    </submittedName>
</protein>
<dbReference type="Gene3D" id="1.10.150.20">
    <property type="entry name" value="5' to 3' exonuclease, C-terminal subdomain"/>
    <property type="match status" value="1"/>
</dbReference>
<feature type="compositionally biased region" description="Basic and acidic residues" evidence="1">
    <location>
        <begin position="91"/>
        <end position="111"/>
    </location>
</feature>
<dbReference type="Proteomes" id="UP000824094">
    <property type="component" value="Unassembled WGS sequence"/>
</dbReference>
<accession>A0A9D1MH59</accession>
<feature type="compositionally biased region" description="Basic and acidic residues" evidence="1">
    <location>
        <begin position="118"/>
        <end position="127"/>
    </location>
</feature>
<evidence type="ECO:0000313" key="2">
    <source>
        <dbReference type="EMBL" id="HIU59969.1"/>
    </source>
</evidence>
<evidence type="ECO:0000313" key="3">
    <source>
        <dbReference type="Proteomes" id="UP000824094"/>
    </source>
</evidence>
<comment type="caution">
    <text evidence="2">The sequence shown here is derived from an EMBL/GenBank/DDBJ whole genome shotgun (WGS) entry which is preliminary data.</text>
</comment>
<evidence type="ECO:0000256" key="1">
    <source>
        <dbReference type="SAM" id="MobiDB-lite"/>
    </source>
</evidence>
<sequence length="127" mass="14399">MANKRFRKKTRFTPDPSYVPPYDASVLQLGLDYLKISDVVREKLTGAGITTVMDVVVREDKDFYRISGFDKKNLGELKSALNNRRLRLKPPKAEDKSKTEPANKAGAERAAKNNNADQRLDRSDRSD</sequence>
<proteinExistence type="predicted"/>